<keyword evidence="15" id="KW-0464">Manganese</keyword>
<feature type="binding site" evidence="16">
    <location>
        <position position="113"/>
    </location>
    <ligand>
        <name>Mg(2+)</name>
        <dbReference type="ChEBI" id="CHEBI:18420"/>
        <label>2</label>
    </ligand>
</feature>
<evidence type="ECO:0000256" key="4">
    <source>
        <dbReference type="ARBA" id="ARBA00010941"/>
    </source>
</evidence>
<protein>
    <recommendedName>
        <fullName evidence="15 16">Multifunctional fusion protein</fullName>
    </recommendedName>
    <domain>
        <recommendedName>
            <fullName evidence="15">Phosphoenolpyruvate carboxykinase (ATP)</fullName>
            <shortName evidence="15">PCK</shortName>
            <shortName evidence="15">PEP carboxykinase</shortName>
            <shortName evidence="15">PEPCK</shortName>
            <ecNumber evidence="15">4.1.1.49</ecNumber>
        </recommendedName>
    </domain>
    <domain>
        <recommendedName>
            <fullName evidence="16">Fructose-1,6-bisphosphatase class 1</fullName>
            <shortName evidence="16">FBPase class 1</shortName>
            <ecNumber evidence="16">3.1.3.11</ecNumber>
        </recommendedName>
        <alternativeName>
            <fullName evidence="16">D-fructose-1,6-bisphosphate 1-phosphohydrolase class 1</fullName>
        </alternativeName>
    </domain>
</protein>
<keyword evidence="13 16" id="KW-0119">Carbohydrate metabolism</keyword>
<comment type="catalytic activity">
    <reaction evidence="14 15">
        <text>oxaloacetate + ATP = phosphoenolpyruvate + ADP + CO2</text>
        <dbReference type="Rhea" id="RHEA:18617"/>
        <dbReference type="ChEBI" id="CHEBI:16452"/>
        <dbReference type="ChEBI" id="CHEBI:16526"/>
        <dbReference type="ChEBI" id="CHEBI:30616"/>
        <dbReference type="ChEBI" id="CHEBI:58702"/>
        <dbReference type="ChEBI" id="CHEBI:456216"/>
        <dbReference type="EC" id="4.1.1.49"/>
    </reaction>
</comment>
<evidence type="ECO:0000256" key="16">
    <source>
        <dbReference type="HAMAP-Rule" id="MF_01855"/>
    </source>
</evidence>
<comment type="catalytic activity">
    <reaction evidence="1 16">
        <text>beta-D-fructose 1,6-bisphosphate + H2O = beta-D-fructose 6-phosphate + phosphate</text>
        <dbReference type="Rhea" id="RHEA:11064"/>
        <dbReference type="ChEBI" id="CHEBI:15377"/>
        <dbReference type="ChEBI" id="CHEBI:32966"/>
        <dbReference type="ChEBI" id="CHEBI:43474"/>
        <dbReference type="ChEBI" id="CHEBI:57634"/>
        <dbReference type="EC" id="3.1.3.11"/>
    </reaction>
</comment>
<dbReference type="GO" id="GO:0005829">
    <property type="term" value="C:cytosol"/>
    <property type="evidence" value="ECO:0007669"/>
    <property type="project" value="TreeGrafter"/>
</dbReference>
<feature type="binding site" evidence="15">
    <location>
        <position position="592"/>
    </location>
    <ligand>
        <name>Mn(2+)</name>
        <dbReference type="ChEBI" id="CHEBI:29035"/>
    </ligand>
</feature>
<dbReference type="InterPro" id="IPR013035">
    <property type="entry name" value="PEP_carboxykinase_C"/>
</dbReference>
<dbReference type="InterPro" id="IPR008210">
    <property type="entry name" value="PEP_carboxykinase_N"/>
</dbReference>
<dbReference type="PRINTS" id="PR00115">
    <property type="entry name" value="F16BPHPHTASE"/>
</dbReference>
<proteinExistence type="inferred from homology"/>
<feature type="binding site" evidence="15">
    <location>
        <position position="620"/>
    </location>
    <ligand>
        <name>ATP</name>
        <dbReference type="ChEBI" id="CHEBI:30616"/>
    </ligand>
</feature>
<dbReference type="Gene3D" id="3.40.449.10">
    <property type="entry name" value="Phosphoenolpyruvate Carboxykinase, domain 1"/>
    <property type="match status" value="1"/>
</dbReference>
<keyword evidence="16" id="KW-0963">Cytoplasm</keyword>
<dbReference type="PIRSF" id="PIRSF500210">
    <property type="entry name" value="FBPtase"/>
    <property type="match status" value="1"/>
</dbReference>
<dbReference type="SUPFAM" id="SSF68923">
    <property type="entry name" value="PEP carboxykinase N-terminal domain"/>
    <property type="match status" value="1"/>
</dbReference>
<accession>A0A7K1Y6U5</accession>
<feature type="binding site" evidence="15">
    <location>
        <position position="555"/>
    </location>
    <ligand>
        <name>Mn(2+)</name>
        <dbReference type="ChEBI" id="CHEBI:29035"/>
    </ligand>
</feature>
<keyword evidence="7 15" id="KW-0547">Nucleotide-binding</keyword>
<dbReference type="HAMAP" id="MF_00453">
    <property type="entry name" value="PEPCK_ATP"/>
    <property type="match status" value="1"/>
</dbReference>
<comment type="cofactor">
    <cofactor evidence="15">
        <name>Mn(2+)</name>
        <dbReference type="ChEBI" id="CHEBI:29035"/>
    </cofactor>
    <text evidence="15">Binds 1 Mn(2+) ion per subunit.</text>
</comment>
<comment type="pathway">
    <text evidence="2 15">Carbohydrate biosynthesis; gluconeogenesis.</text>
</comment>
<keyword evidence="21" id="KW-1185">Reference proteome</keyword>
<comment type="caution">
    <text evidence="20">The sequence shown here is derived from an EMBL/GenBank/DDBJ whole genome shotgun (WGS) entry which is preliminary data.</text>
</comment>
<evidence type="ECO:0000256" key="3">
    <source>
        <dbReference type="ARBA" id="ARBA00006052"/>
    </source>
</evidence>
<feature type="binding site" evidence="16">
    <location>
        <position position="266"/>
    </location>
    <ligand>
        <name>substrate</name>
    </ligand>
</feature>
<evidence type="ECO:0000256" key="6">
    <source>
        <dbReference type="ARBA" id="ARBA00022723"/>
    </source>
</evidence>
<feature type="binding site" evidence="15">
    <location>
        <begin position="776"/>
        <end position="777"/>
    </location>
    <ligand>
        <name>ATP</name>
        <dbReference type="ChEBI" id="CHEBI:30616"/>
    </ligand>
</feature>
<evidence type="ECO:0000256" key="11">
    <source>
        <dbReference type="ARBA" id="ARBA00022842"/>
    </source>
</evidence>
<comment type="similarity">
    <text evidence="3 15">Belongs to the phosphoenolpyruvate carboxykinase (ATP) family.</text>
</comment>
<dbReference type="NCBIfam" id="NF006820">
    <property type="entry name" value="PRK09344.1-2"/>
    <property type="match status" value="1"/>
</dbReference>
<dbReference type="EC" id="3.1.3.11" evidence="16"/>
<evidence type="ECO:0000256" key="9">
    <source>
        <dbReference type="ARBA" id="ARBA00022801"/>
    </source>
</evidence>
<evidence type="ECO:0000256" key="15">
    <source>
        <dbReference type="HAMAP-Rule" id="MF_00453"/>
    </source>
</evidence>
<comment type="function">
    <text evidence="15">Involved in the gluconeogenesis. Catalyzes the conversion of oxaloacetate (OAA) to phosphoenolpyruvate (PEP) through direct phosphoryl transfer between the nucleoside triphosphate and OAA.</text>
</comment>
<dbReference type="NCBIfam" id="NF006821">
    <property type="entry name" value="PRK09344.1-3"/>
    <property type="match status" value="1"/>
</dbReference>
<comment type="caution">
    <text evidence="16">Lacks conserved residue(s) required for the propagation of feature annotation.</text>
</comment>
<evidence type="ECO:0000256" key="14">
    <source>
        <dbReference type="ARBA" id="ARBA00047371"/>
    </source>
</evidence>
<feature type="binding site" evidence="16">
    <location>
        <position position="110"/>
    </location>
    <ligand>
        <name>Mg(2+)</name>
        <dbReference type="ChEBI" id="CHEBI:18420"/>
        <label>1</label>
    </ligand>
</feature>
<dbReference type="SUPFAM" id="SSF56655">
    <property type="entry name" value="Carbohydrate phosphatase"/>
    <property type="match status" value="1"/>
</dbReference>
<dbReference type="EMBL" id="WVHT01000002">
    <property type="protein sequence ID" value="MXV50287.1"/>
    <property type="molecule type" value="Genomic_DNA"/>
</dbReference>
<evidence type="ECO:0000256" key="1">
    <source>
        <dbReference type="ARBA" id="ARBA00001273"/>
    </source>
</evidence>
<comment type="subunit">
    <text evidence="16">Homotetramer.</text>
</comment>
<keyword evidence="11 16" id="KW-0460">Magnesium</keyword>
<evidence type="ECO:0000313" key="21">
    <source>
        <dbReference type="Proteomes" id="UP000466586"/>
    </source>
</evidence>
<dbReference type="Pfam" id="PF00316">
    <property type="entry name" value="FBPase"/>
    <property type="match status" value="1"/>
</dbReference>
<evidence type="ECO:0000256" key="7">
    <source>
        <dbReference type="ARBA" id="ARBA00022741"/>
    </source>
</evidence>
<evidence type="ECO:0000313" key="20">
    <source>
        <dbReference type="EMBL" id="MXV50287.1"/>
    </source>
</evidence>
<dbReference type="Proteomes" id="UP000466586">
    <property type="component" value="Unassembled WGS sequence"/>
</dbReference>
<feature type="binding site" evidence="15">
    <location>
        <position position="536"/>
    </location>
    <ligand>
        <name>substrate</name>
    </ligand>
</feature>
<feature type="binding site" evidence="15">
    <location>
        <position position="536"/>
    </location>
    <ligand>
        <name>ATP</name>
        <dbReference type="ChEBI" id="CHEBI:30616"/>
    </ligand>
</feature>
<keyword evidence="5 15" id="KW-0312">Gluconeogenesis</keyword>
<evidence type="ECO:0000256" key="12">
    <source>
        <dbReference type="ARBA" id="ARBA00023239"/>
    </source>
</evidence>
<dbReference type="RefSeq" id="WP_160843466.1">
    <property type="nucleotide sequence ID" value="NZ_WVHT01000002.1"/>
</dbReference>
<dbReference type="Gene3D" id="3.90.228.20">
    <property type="match status" value="1"/>
</dbReference>
<feature type="binding site" evidence="15">
    <location>
        <position position="657"/>
    </location>
    <ligand>
        <name>ATP</name>
        <dbReference type="ChEBI" id="CHEBI:30616"/>
    </ligand>
</feature>
<keyword evidence="20" id="KW-0670">Pyruvate</keyword>
<dbReference type="Gene3D" id="2.170.8.10">
    <property type="entry name" value="Phosphoenolpyruvate Carboxykinase, domain 2"/>
    <property type="match status" value="1"/>
</dbReference>
<keyword evidence="12 15" id="KW-0456">Lyase</keyword>
<comment type="subcellular location">
    <subcellularLocation>
        <location evidence="16">Cytoplasm</location>
    </subcellularLocation>
</comment>
<evidence type="ECO:0000256" key="13">
    <source>
        <dbReference type="ARBA" id="ARBA00023277"/>
    </source>
</evidence>
<feature type="binding site" evidence="15">
    <location>
        <position position="555"/>
    </location>
    <ligand>
        <name>ATP</name>
        <dbReference type="ChEBI" id="CHEBI:30616"/>
    </ligand>
</feature>
<gene>
    <name evidence="15 20" type="primary">pckA</name>
    <name evidence="16" type="synonym">fbp</name>
    <name evidence="20" type="ORF">GS399_04830</name>
</gene>
<dbReference type="InterPro" id="IPR033391">
    <property type="entry name" value="FBPase_N"/>
</dbReference>
<dbReference type="Pfam" id="PF18913">
    <property type="entry name" value="FBPase_C"/>
    <property type="match status" value="1"/>
</dbReference>
<dbReference type="CDD" id="cd00354">
    <property type="entry name" value="FBPase"/>
    <property type="match status" value="1"/>
</dbReference>
<feature type="binding site" evidence="16">
    <location>
        <position position="91"/>
    </location>
    <ligand>
        <name>Mg(2+)</name>
        <dbReference type="ChEBI" id="CHEBI:18420"/>
        <label>1</label>
    </ligand>
</feature>
<evidence type="ECO:0000256" key="10">
    <source>
        <dbReference type="ARBA" id="ARBA00022840"/>
    </source>
</evidence>
<feature type="domain" description="Fructose-1-6-bisphosphatase class I N-terminal" evidence="18">
    <location>
        <begin position="6"/>
        <end position="189"/>
    </location>
</feature>
<evidence type="ECO:0000256" key="8">
    <source>
        <dbReference type="ARBA" id="ARBA00022793"/>
    </source>
</evidence>
<evidence type="ECO:0000259" key="19">
    <source>
        <dbReference type="Pfam" id="PF18913"/>
    </source>
</evidence>
<feature type="binding site" evidence="15">
    <location>
        <position position="782"/>
    </location>
    <ligand>
        <name>ATP</name>
        <dbReference type="ChEBI" id="CHEBI:30616"/>
    </ligand>
</feature>
<feature type="binding site" evidence="15">
    <location>
        <position position="657"/>
    </location>
    <ligand>
        <name>substrate</name>
    </ligand>
</feature>
<organism evidence="20 21">
    <name type="scientific">Hufsiella arboris</name>
    <dbReference type="NCBI Taxonomy" id="2695275"/>
    <lineage>
        <taxon>Bacteria</taxon>
        <taxon>Pseudomonadati</taxon>
        <taxon>Bacteroidota</taxon>
        <taxon>Sphingobacteriia</taxon>
        <taxon>Sphingobacteriales</taxon>
        <taxon>Sphingobacteriaceae</taxon>
        <taxon>Hufsiella</taxon>
    </lineage>
</organism>
<reference evidence="20 21" key="1">
    <citation type="submission" date="2019-11" db="EMBL/GenBank/DDBJ databases">
        <title>Pedobacter sp. HMF7647 Genome sequencing and assembly.</title>
        <authorList>
            <person name="Kang H."/>
            <person name="Kim H."/>
            <person name="Joh K."/>
        </authorList>
    </citation>
    <scope>NUCLEOTIDE SEQUENCE [LARGE SCALE GENOMIC DNA]</scope>
    <source>
        <strain evidence="20 21">HMF7647</strain>
    </source>
</reference>
<dbReference type="EC" id="4.1.1.49" evidence="15"/>
<dbReference type="GO" id="GO:0004612">
    <property type="term" value="F:phosphoenolpyruvate carboxykinase (ATP) activity"/>
    <property type="evidence" value="ECO:0007669"/>
    <property type="project" value="UniProtKB-UniRule"/>
</dbReference>
<dbReference type="Gene3D" id="3.40.190.80">
    <property type="match status" value="1"/>
</dbReference>
<dbReference type="InterPro" id="IPR044015">
    <property type="entry name" value="FBPase_C_dom"/>
</dbReference>
<dbReference type="InterPro" id="IPR028343">
    <property type="entry name" value="FBPtase"/>
</dbReference>
<dbReference type="GO" id="GO:0042132">
    <property type="term" value="F:fructose 1,6-bisphosphate 1-phosphatase activity"/>
    <property type="evidence" value="ECO:0007669"/>
    <property type="project" value="UniProtKB-UniRule"/>
</dbReference>
<dbReference type="PANTHER" id="PTHR30031:SF0">
    <property type="entry name" value="PHOSPHOENOLPYRUVATE CARBOXYKINASE (ATP)"/>
    <property type="match status" value="1"/>
</dbReference>
<dbReference type="NCBIfam" id="TIGR00224">
    <property type="entry name" value="pckA"/>
    <property type="match status" value="1"/>
</dbReference>
<evidence type="ECO:0000256" key="17">
    <source>
        <dbReference type="RuleBase" id="RU000508"/>
    </source>
</evidence>
<keyword evidence="9 16" id="KW-0378">Hydrolase</keyword>
<dbReference type="SUPFAM" id="SSF53795">
    <property type="entry name" value="PEP carboxykinase-like"/>
    <property type="match status" value="1"/>
</dbReference>
<keyword evidence="8 15" id="KW-0210">Decarboxylase</keyword>
<sequence length="858" mass="94147">MNSGQTLSRFLRESTGQNTLAGTPLASVLEAFSGAAVRLSSQVSQGRQLLSTAATSYNASGEAQQALDLRANQLFISALKESGLCRTLASEESQELLTLNKDAPYLIAIDPLDGSTNAESNLPMGSIFSVYQAPAKEDISKMPFPAGKEQIAAGYFLYGPATMLVFTAGHGVHGFTLDRTTQEFHLSHPGLKIPHAGSFYSINEGYYSLFCQGTKRFIHYCQYPDYETGRPFSSRYSGALVADLHRILLDGGIFLYPASSKYPQGKLRLLYECQPLALIIEQAGGRATNGTMRILDLQAANQHQRTPLLTGSASLVTLAGKIIHPALKANLDINNHFFMKNLQANTLNLSYLGFPGSQSYHYQLPVEELRQHIVAGGEGRLSNHGVLAVSTGKFTGRSPKDRYIVQDRHTQDTVWWNDINIPFSPTAFNFLYNKMLHYLQTRTVFVRDAFASAEEDNRISLRIISEKAYQDLFAHNLFIRPAADTENQPEWTVLAAPGFKADPALDQTRQANFSIINFSRRIILIGGSGYTGEIKKAVFSVLNFLLPQRGILPMHCAANLGKEGDTAIFFGLSGTGKTTLSADPVRRLIGDDEHGWSRKGIFNFEGGCYAKTAGLSRQNEPQIWQAIRPGALLENVGFHPDSDQVDFNDTSITENTRVSYPLSYVKDAADPSTGPAPRNIFFLTADAFGVLPPVARLNMEQALYYFSLGYTAKVAGTEFGINEPQATFSHCFGQAFMPLHPSIYAGLLGDLISEHQPNIWLINTGWTGGSYGTGQRISLSYTRAIVHAALSGELEQAGTGLLEIFKLEIPKSCPGVPAEILDPATAWTDKEAYRQAAIQLAEKFRRQLSSILQKTDND</sequence>
<feature type="binding site" evidence="15">
    <location>
        <position position="397"/>
    </location>
    <ligand>
        <name>substrate</name>
    </ligand>
</feature>
<dbReference type="GO" id="GO:0006094">
    <property type="term" value="P:gluconeogenesis"/>
    <property type="evidence" value="ECO:0007669"/>
    <property type="project" value="UniProtKB-UniRule"/>
</dbReference>
<dbReference type="GO" id="GO:0005524">
    <property type="term" value="F:ATP binding"/>
    <property type="evidence" value="ECO:0007669"/>
    <property type="project" value="UniProtKB-UniRule"/>
</dbReference>
<dbReference type="UniPathway" id="UPA00138"/>
<feature type="binding site" evidence="16">
    <location>
        <position position="203"/>
    </location>
    <ligand>
        <name>substrate</name>
    </ligand>
</feature>
<evidence type="ECO:0000259" key="18">
    <source>
        <dbReference type="Pfam" id="PF00316"/>
    </source>
</evidence>
<dbReference type="GO" id="GO:0000287">
    <property type="term" value="F:magnesium ion binding"/>
    <property type="evidence" value="ECO:0007669"/>
    <property type="project" value="UniProtKB-UniRule"/>
</dbReference>
<feature type="binding site" evidence="16">
    <location>
        <position position="236"/>
    </location>
    <ligand>
        <name>substrate</name>
    </ligand>
</feature>
<evidence type="ECO:0000256" key="5">
    <source>
        <dbReference type="ARBA" id="ARBA00022432"/>
    </source>
</evidence>
<dbReference type="PIRSF" id="PIRSF000904">
    <property type="entry name" value="FBPtase_SBPase"/>
    <property type="match status" value="1"/>
</dbReference>
<keyword evidence="10 15" id="KW-0067">ATP-binding</keyword>
<evidence type="ECO:0000256" key="2">
    <source>
        <dbReference type="ARBA" id="ARBA00004742"/>
    </source>
</evidence>
<feature type="binding site" evidence="16">
    <location>
        <position position="112"/>
    </location>
    <ligand>
        <name>Mg(2+)</name>
        <dbReference type="ChEBI" id="CHEBI:18420"/>
        <label>1</label>
    </ligand>
</feature>
<dbReference type="InterPro" id="IPR000146">
    <property type="entry name" value="FBPase_class-1"/>
</dbReference>
<dbReference type="AlphaFoldDB" id="A0A7K1Y6U5"/>
<keyword evidence="20" id="KW-0418">Kinase</keyword>
<keyword evidence="6 16" id="KW-0479">Metal-binding</keyword>
<dbReference type="PROSITE" id="PS00124">
    <property type="entry name" value="FBPASE"/>
    <property type="match status" value="1"/>
</dbReference>
<dbReference type="InterPro" id="IPR001272">
    <property type="entry name" value="PEP_carboxykinase_ATP"/>
</dbReference>
<dbReference type="HAMAP" id="MF_01855">
    <property type="entry name" value="FBPase_class1"/>
    <property type="match status" value="1"/>
</dbReference>
<feature type="binding site" evidence="15">
    <location>
        <position position="530"/>
    </location>
    <ligand>
        <name>substrate</name>
    </ligand>
</feature>
<name>A0A7K1Y6U5_9SPHI</name>
<feature type="binding site" evidence="15">
    <location>
        <position position="536"/>
    </location>
    <ligand>
        <name>Mn(2+)</name>
        <dbReference type="ChEBI" id="CHEBI:29035"/>
    </ligand>
</feature>
<comment type="cofactor">
    <cofactor evidence="16">
        <name>Mg(2+)</name>
        <dbReference type="ChEBI" id="CHEBI:18420"/>
    </cofactor>
    <text evidence="16">Binds 2 magnesium ions per subunit.</text>
</comment>
<dbReference type="PANTHER" id="PTHR30031">
    <property type="entry name" value="PHOSPHOENOLPYRUVATE CARBOXYKINASE ATP"/>
    <property type="match status" value="1"/>
</dbReference>
<dbReference type="Pfam" id="PF01293">
    <property type="entry name" value="PEPCK_ATP"/>
    <property type="match status" value="1"/>
</dbReference>
<keyword evidence="20" id="KW-0808">Transferase</keyword>
<dbReference type="Gene3D" id="3.30.540.10">
    <property type="entry name" value="Fructose-1,6-Bisphosphatase, subunit A, domain 1"/>
    <property type="match status" value="1"/>
</dbReference>
<comment type="similarity">
    <text evidence="4 16 17">Belongs to the FBPase class 1 family.</text>
</comment>
<feature type="binding site" evidence="15">
    <location>
        <begin position="571"/>
        <end position="579"/>
    </location>
    <ligand>
        <name>ATP</name>
        <dbReference type="ChEBI" id="CHEBI:30616"/>
    </ligand>
</feature>
<feature type="binding site" evidence="16">
    <location>
        <position position="272"/>
    </location>
    <ligand>
        <name>Mg(2+)</name>
        <dbReference type="ChEBI" id="CHEBI:18420"/>
        <label>2</label>
    </ligand>
</feature>
<feature type="domain" description="Fructose-1-6-bisphosphatase class 1 C-terminal" evidence="19">
    <location>
        <begin position="193"/>
        <end position="319"/>
    </location>
</feature>
<dbReference type="GO" id="GO:0016301">
    <property type="term" value="F:kinase activity"/>
    <property type="evidence" value="ECO:0007669"/>
    <property type="project" value="UniProtKB-KW"/>
</dbReference>
<feature type="binding site" evidence="16">
    <location>
        <position position="110"/>
    </location>
    <ligand>
        <name>Mg(2+)</name>
        <dbReference type="ChEBI" id="CHEBI:18420"/>
        <label>2</label>
    </ligand>
</feature>
<dbReference type="InterPro" id="IPR020548">
    <property type="entry name" value="Fructose_bisphosphatase_AS"/>
</dbReference>